<dbReference type="PANTHER" id="PTHR11851:SF224">
    <property type="entry name" value="PROCESSING PROTEASE"/>
    <property type="match status" value="1"/>
</dbReference>
<name>A0A1I5E772_9HYPH</name>
<dbReference type="AlphaFoldDB" id="A0A1I5E772"/>
<dbReference type="GO" id="GO:0046872">
    <property type="term" value="F:metal ion binding"/>
    <property type="evidence" value="ECO:0007669"/>
    <property type="project" value="InterPro"/>
</dbReference>
<gene>
    <name evidence="5" type="ORF">SAMN04488056_10366</name>
</gene>
<dbReference type="Proteomes" id="UP000199236">
    <property type="component" value="Unassembled WGS sequence"/>
</dbReference>
<dbReference type="EMBL" id="FOVR01000003">
    <property type="protein sequence ID" value="SFO07458.1"/>
    <property type="molecule type" value="Genomic_DNA"/>
</dbReference>
<keyword evidence="6" id="KW-1185">Reference proteome</keyword>
<keyword evidence="2" id="KW-0812">Transmembrane</keyword>
<sequence>MTRRQAALLRQAQIQNAIAQSRRKKARAIALAPSNKLSAPRLLMLTLLTSLLIMLSWGYARATEIQRVVSDKGIEAWLVEDSTVPIIAIDFSFTGGSAQDADGKAGTAAMLSSLLDEGAADMDSQAFQTALEDNAIKLSFDAGRDRFYGSLRTLTPNKDIAFDLLAKSLQAPHFDANPIERMRAQWIVSAKRKLTDPDAIASRAMRDALFEGHPYGRDTNGTEASLARITRDDLVAMHKNVMTRDGLTIGVVGAIDAESLKAMLDKVFAPLPESGTLQPVDDVEISKTGEFHVDFATPQTKISFAMPGIKRHDDDFFAAYLVNHILGGGSFSSRLYEEIREKRGLAYGVYSYLTDYDHAQMLAGGMGTRTENADQALMLVKQEIQRLGNEGPTEEELASAKKFLIGNYPLRFDSSSKISRQLVGIQNEKLGIDYFDKRNSYIEGVTLDDAKRAAKRLLDPSKMLIVTVGQQIKHADATPDKPAVSASASVAAPTAANDNEPKAKVGVN</sequence>
<keyword evidence="5" id="KW-0378">Hydrolase</keyword>
<dbReference type="STRING" id="655353.SAMN04488056_10366"/>
<protein>
    <submittedName>
        <fullName evidence="5">Zinc protease</fullName>
    </submittedName>
</protein>
<keyword evidence="2" id="KW-0472">Membrane</keyword>
<keyword evidence="5" id="KW-0645">Protease</keyword>
<dbReference type="InterPro" id="IPR007863">
    <property type="entry name" value="Peptidase_M16_C"/>
</dbReference>
<feature type="region of interest" description="Disordered" evidence="1">
    <location>
        <begin position="476"/>
        <end position="508"/>
    </location>
</feature>
<evidence type="ECO:0000313" key="6">
    <source>
        <dbReference type="Proteomes" id="UP000199236"/>
    </source>
</evidence>
<evidence type="ECO:0000256" key="2">
    <source>
        <dbReference type="SAM" id="Phobius"/>
    </source>
</evidence>
<feature type="compositionally biased region" description="Low complexity" evidence="1">
    <location>
        <begin position="482"/>
        <end position="496"/>
    </location>
</feature>
<dbReference type="SUPFAM" id="SSF63411">
    <property type="entry name" value="LuxS/MPP-like metallohydrolase"/>
    <property type="match status" value="2"/>
</dbReference>
<feature type="domain" description="Peptidase M16 N-terminal" evidence="3">
    <location>
        <begin position="81"/>
        <end position="222"/>
    </location>
</feature>
<keyword evidence="2" id="KW-1133">Transmembrane helix</keyword>
<dbReference type="RefSeq" id="WP_090070567.1">
    <property type="nucleotide sequence ID" value="NZ_FOVR01000003.1"/>
</dbReference>
<dbReference type="InterPro" id="IPR011765">
    <property type="entry name" value="Pept_M16_N"/>
</dbReference>
<reference evidence="5 6" key="1">
    <citation type="submission" date="2016-10" db="EMBL/GenBank/DDBJ databases">
        <authorList>
            <person name="de Groot N.N."/>
        </authorList>
    </citation>
    <scope>NUCLEOTIDE SEQUENCE [LARGE SCALE GENOMIC DNA]</scope>
    <source>
        <strain evidence="5 6">CGMCC 1.9157</strain>
    </source>
</reference>
<organism evidence="5 6">
    <name type="scientific">Cohaesibacter marisflavi</name>
    <dbReference type="NCBI Taxonomy" id="655353"/>
    <lineage>
        <taxon>Bacteria</taxon>
        <taxon>Pseudomonadati</taxon>
        <taxon>Pseudomonadota</taxon>
        <taxon>Alphaproteobacteria</taxon>
        <taxon>Hyphomicrobiales</taxon>
        <taxon>Cohaesibacteraceae</taxon>
    </lineage>
</organism>
<evidence type="ECO:0000256" key="1">
    <source>
        <dbReference type="SAM" id="MobiDB-lite"/>
    </source>
</evidence>
<dbReference type="InterPro" id="IPR050361">
    <property type="entry name" value="MPP/UQCRC_Complex"/>
</dbReference>
<dbReference type="OrthoDB" id="9811314at2"/>
<dbReference type="GO" id="GO:0006508">
    <property type="term" value="P:proteolysis"/>
    <property type="evidence" value="ECO:0007669"/>
    <property type="project" value="UniProtKB-KW"/>
</dbReference>
<feature type="transmembrane region" description="Helical" evidence="2">
    <location>
        <begin position="42"/>
        <end position="60"/>
    </location>
</feature>
<feature type="compositionally biased region" description="Basic and acidic residues" evidence="1">
    <location>
        <begin position="499"/>
        <end position="508"/>
    </location>
</feature>
<feature type="domain" description="Peptidase M16 C-terminal" evidence="4">
    <location>
        <begin position="228"/>
        <end position="402"/>
    </location>
</feature>
<dbReference type="Gene3D" id="3.30.830.10">
    <property type="entry name" value="Metalloenzyme, LuxS/M16 peptidase-like"/>
    <property type="match status" value="2"/>
</dbReference>
<dbReference type="GO" id="GO:0008233">
    <property type="term" value="F:peptidase activity"/>
    <property type="evidence" value="ECO:0007669"/>
    <property type="project" value="UniProtKB-KW"/>
</dbReference>
<proteinExistence type="predicted"/>
<evidence type="ECO:0000259" key="3">
    <source>
        <dbReference type="Pfam" id="PF00675"/>
    </source>
</evidence>
<dbReference type="InterPro" id="IPR011249">
    <property type="entry name" value="Metalloenz_LuxS/M16"/>
</dbReference>
<dbReference type="Pfam" id="PF00675">
    <property type="entry name" value="Peptidase_M16"/>
    <property type="match status" value="1"/>
</dbReference>
<dbReference type="PANTHER" id="PTHR11851">
    <property type="entry name" value="METALLOPROTEASE"/>
    <property type="match status" value="1"/>
</dbReference>
<evidence type="ECO:0000313" key="5">
    <source>
        <dbReference type="EMBL" id="SFO07458.1"/>
    </source>
</evidence>
<evidence type="ECO:0000259" key="4">
    <source>
        <dbReference type="Pfam" id="PF05193"/>
    </source>
</evidence>
<dbReference type="Pfam" id="PF05193">
    <property type="entry name" value="Peptidase_M16_C"/>
    <property type="match status" value="1"/>
</dbReference>
<accession>A0A1I5E772</accession>